<dbReference type="SMART" id="SM00256">
    <property type="entry name" value="FBOX"/>
    <property type="match status" value="1"/>
</dbReference>
<dbReference type="GO" id="GO:0019005">
    <property type="term" value="C:SCF ubiquitin ligase complex"/>
    <property type="evidence" value="ECO:0007669"/>
    <property type="project" value="TreeGrafter"/>
</dbReference>
<dbReference type="Gene3D" id="2.60.120.260">
    <property type="entry name" value="Galactose-binding domain-like"/>
    <property type="match status" value="1"/>
</dbReference>
<sequence length="301" mass="35101">MGQRESQNICGTSANKATDNNEELKLMEHYLPEEILVHILSYVDAGTLVKLRFVCHWWKHLIDNEVWRLKVSRENYKSLNSVDPKWKLPWFVYYWICVKDPFGKNFVKNHCGQDQLISWNMLSDGGHKWIVEDPPEGTDNVPHSEEFDNLSSCFATSFESCSKEQTIDLLSEGMNSKMMDEFRPIIEVSEWFAGRFDCGSIYEMECKLLNKKRELVTDFMFREMVPQWEGGMWHQVSHKFQEYGRGVRFIKFFHHGKDTQFWAGHYGSKMSGACIKLMIPAPYSKSSVSTEDESVSEDSLL</sequence>
<name>A0A067RRS6_ZOONE</name>
<dbReference type="STRING" id="136037.A0A067RRS6"/>
<dbReference type="Proteomes" id="UP000027135">
    <property type="component" value="Unassembled WGS sequence"/>
</dbReference>
<dbReference type="OrthoDB" id="1107553at2759"/>
<dbReference type="InParanoid" id="A0A067RRS6"/>
<dbReference type="Gene3D" id="1.20.1280.50">
    <property type="match status" value="1"/>
</dbReference>
<dbReference type="PANTHER" id="PTHR12125:SF5">
    <property type="entry name" value="F-BOX DOMAIN-CONTAINING PROTEIN"/>
    <property type="match status" value="1"/>
</dbReference>
<dbReference type="SUPFAM" id="SSF81383">
    <property type="entry name" value="F-box domain"/>
    <property type="match status" value="1"/>
</dbReference>
<feature type="domain" description="FBA" evidence="2">
    <location>
        <begin position="96"/>
        <end position="279"/>
    </location>
</feature>
<dbReference type="GO" id="GO:0061630">
    <property type="term" value="F:ubiquitin protein ligase activity"/>
    <property type="evidence" value="ECO:0007669"/>
    <property type="project" value="TreeGrafter"/>
</dbReference>
<dbReference type="InterPro" id="IPR039752">
    <property type="entry name" value="F-box_only"/>
</dbReference>
<dbReference type="Pfam" id="PF12937">
    <property type="entry name" value="F-box-like"/>
    <property type="match status" value="1"/>
</dbReference>
<dbReference type="InterPro" id="IPR036047">
    <property type="entry name" value="F-box-like_dom_sf"/>
</dbReference>
<dbReference type="FunFam" id="2.60.120.260:FF:000012">
    <property type="entry name" value="F-box only protein 2"/>
    <property type="match status" value="1"/>
</dbReference>
<dbReference type="EMBL" id="KK852463">
    <property type="protein sequence ID" value="KDR23375.1"/>
    <property type="molecule type" value="Genomic_DNA"/>
</dbReference>
<keyword evidence="4" id="KW-1185">Reference proteome</keyword>
<dbReference type="PROSITE" id="PS51114">
    <property type="entry name" value="FBA"/>
    <property type="match status" value="1"/>
</dbReference>
<dbReference type="PROSITE" id="PS50181">
    <property type="entry name" value="FBOX"/>
    <property type="match status" value="1"/>
</dbReference>
<proteinExistence type="predicted"/>
<organism evidence="3 4">
    <name type="scientific">Zootermopsis nevadensis</name>
    <name type="common">Dampwood termite</name>
    <dbReference type="NCBI Taxonomy" id="136037"/>
    <lineage>
        <taxon>Eukaryota</taxon>
        <taxon>Metazoa</taxon>
        <taxon>Ecdysozoa</taxon>
        <taxon>Arthropoda</taxon>
        <taxon>Hexapoda</taxon>
        <taxon>Insecta</taxon>
        <taxon>Pterygota</taxon>
        <taxon>Neoptera</taxon>
        <taxon>Polyneoptera</taxon>
        <taxon>Dictyoptera</taxon>
        <taxon>Blattodea</taxon>
        <taxon>Blattoidea</taxon>
        <taxon>Termitoidae</taxon>
        <taxon>Termopsidae</taxon>
        <taxon>Zootermopsis</taxon>
    </lineage>
</organism>
<dbReference type="GO" id="GO:0005737">
    <property type="term" value="C:cytoplasm"/>
    <property type="evidence" value="ECO:0007669"/>
    <property type="project" value="UniProtKB-ARBA"/>
</dbReference>
<dbReference type="OMA" id="VFWAGWY"/>
<dbReference type="Pfam" id="PF04300">
    <property type="entry name" value="FBA"/>
    <property type="match status" value="1"/>
</dbReference>
<accession>A0A067RRS6</accession>
<evidence type="ECO:0000313" key="4">
    <source>
        <dbReference type="Proteomes" id="UP000027135"/>
    </source>
</evidence>
<dbReference type="AlphaFoldDB" id="A0A067RRS6"/>
<protein>
    <submittedName>
        <fullName evidence="3">F-box only protein 6</fullName>
    </submittedName>
</protein>
<evidence type="ECO:0000259" key="2">
    <source>
        <dbReference type="PROSITE" id="PS51114"/>
    </source>
</evidence>
<evidence type="ECO:0000313" key="3">
    <source>
        <dbReference type="EMBL" id="KDR23375.1"/>
    </source>
</evidence>
<feature type="domain" description="F-box" evidence="1">
    <location>
        <begin position="25"/>
        <end position="79"/>
    </location>
</feature>
<dbReference type="GO" id="GO:0031146">
    <property type="term" value="P:SCF-dependent proteasomal ubiquitin-dependent protein catabolic process"/>
    <property type="evidence" value="ECO:0007669"/>
    <property type="project" value="TreeGrafter"/>
</dbReference>
<dbReference type="SMART" id="SM01198">
    <property type="entry name" value="FBA"/>
    <property type="match status" value="1"/>
</dbReference>
<dbReference type="InterPro" id="IPR001810">
    <property type="entry name" value="F-box_dom"/>
</dbReference>
<dbReference type="eggNOG" id="ENOG502RZA6">
    <property type="taxonomic scope" value="Eukaryota"/>
</dbReference>
<reference evidence="3 4" key="1">
    <citation type="journal article" date="2014" name="Nat. Commun.">
        <title>Molecular traces of alternative social organization in a termite genome.</title>
        <authorList>
            <person name="Terrapon N."/>
            <person name="Li C."/>
            <person name="Robertson H.M."/>
            <person name="Ji L."/>
            <person name="Meng X."/>
            <person name="Booth W."/>
            <person name="Chen Z."/>
            <person name="Childers C.P."/>
            <person name="Glastad K.M."/>
            <person name="Gokhale K."/>
            <person name="Gowin J."/>
            <person name="Gronenberg W."/>
            <person name="Hermansen R.A."/>
            <person name="Hu H."/>
            <person name="Hunt B.G."/>
            <person name="Huylmans A.K."/>
            <person name="Khalil S.M."/>
            <person name="Mitchell R.D."/>
            <person name="Munoz-Torres M.C."/>
            <person name="Mustard J.A."/>
            <person name="Pan H."/>
            <person name="Reese J.T."/>
            <person name="Scharf M.E."/>
            <person name="Sun F."/>
            <person name="Vogel H."/>
            <person name="Xiao J."/>
            <person name="Yang W."/>
            <person name="Yang Z."/>
            <person name="Yang Z."/>
            <person name="Zhou J."/>
            <person name="Zhu J."/>
            <person name="Brent C.S."/>
            <person name="Elsik C.G."/>
            <person name="Goodisman M.A."/>
            <person name="Liberles D.A."/>
            <person name="Roe R.M."/>
            <person name="Vargo E.L."/>
            <person name="Vilcinskas A."/>
            <person name="Wang J."/>
            <person name="Bornberg-Bauer E."/>
            <person name="Korb J."/>
            <person name="Zhang G."/>
            <person name="Liebig J."/>
        </authorList>
    </citation>
    <scope>NUCLEOTIDE SEQUENCE [LARGE SCALE GENOMIC DNA]</scope>
    <source>
        <tissue evidence="3">Whole organism</tissue>
    </source>
</reference>
<dbReference type="InterPro" id="IPR007397">
    <property type="entry name" value="F-box-assoc_dom"/>
</dbReference>
<dbReference type="GO" id="GO:0006516">
    <property type="term" value="P:glycoprotein catabolic process"/>
    <property type="evidence" value="ECO:0007669"/>
    <property type="project" value="TreeGrafter"/>
</dbReference>
<dbReference type="PANTHER" id="PTHR12125">
    <property type="entry name" value="F-BOX ONLY PROTEIN 6-LIKE PROTEIN"/>
    <property type="match status" value="1"/>
</dbReference>
<dbReference type="GO" id="GO:0036503">
    <property type="term" value="P:ERAD pathway"/>
    <property type="evidence" value="ECO:0007669"/>
    <property type="project" value="TreeGrafter"/>
</dbReference>
<dbReference type="InterPro" id="IPR008979">
    <property type="entry name" value="Galactose-bd-like_sf"/>
</dbReference>
<dbReference type="SUPFAM" id="SSF49785">
    <property type="entry name" value="Galactose-binding domain-like"/>
    <property type="match status" value="1"/>
</dbReference>
<evidence type="ECO:0000259" key="1">
    <source>
        <dbReference type="PROSITE" id="PS50181"/>
    </source>
</evidence>
<gene>
    <name evidence="3" type="ORF">L798_05338</name>
</gene>